<evidence type="ECO:0000313" key="5">
    <source>
        <dbReference type="EMBL" id="BAY19015.1"/>
    </source>
</evidence>
<organism evidence="5 6">
    <name type="scientific">Anabaenopsis circularis NIES-21</name>
    <dbReference type="NCBI Taxonomy" id="1085406"/>
    <lineage>
        <taxon>Bacteria</taxon>
        <taxon>Bacillati</taxon>
        <taxon>Cyanobacteriota</taxon>
        <taxon>Cyanophyceae</taxon>
        <taxon>Nostocales</taxon>
        <taxon>Nodulariaceae</taxon>
        <taxon>Anabaenopsis</taxon>
    </lineage>
</organism>
<keyword evidence="6" id="KW-1185">Reference proteome</keyword>
<feature type="repeat" description="TPR" evidence="3">
    <location>
        <begin position="239"/>
        <end position="272"/>
    </location>
</feature>
<feature type="repeat" description="TPR" evidence="3">
    <location>
        <begin position="380"/>
        <end position="413"/>
    </location>
</feature>
<dbReference type="PANTHER" id="PTHR44943:SF8">
    <property type="entry name" value="TPR REPEAT-CONTAINING PROTEIN MJ0263"/>
    <property type="match status" value="1"/>
</dbReference>
<keyword evidence="2 3" id="KW-0802">TPR repeat</keyword>
<dbReference type="InterPro" id="IPR051685">
    <property type="entry name" value="Ycf3/AcsC/BcsC/TPR_MFPF"/>
</dbReference>
<evidence type="ECO:0000256" key="2">
    <source>
        <dbReference type="ARBA" id="ARBA00022803"/>
    </source>
</evidence>
<dbReference type="SUPFAM" id="SSF48439">
    <property type="entry name" value="Protein prenylyltransferase"/>
    <property type="match status" value="1"/>
</dbReference>
<dbReference type="Proteomes" id="UP000218287">
    <property type="component" value="Chromosome"/>
</dbReference>
<keyword evidence="1" id="KW-0677">Repeat</keyword>
<evidence type="ECO:0000313" key="6">
    <source>
        <dbReference type="Proteomes" id="UP000218287"/>
    </source>
</evidence>
<dbReference type="OrthoDB" id="423509at2"/>
<feature type="region of interest" description="Disordered" evidence="4">
    <location>
        <begin position="570"/>
        <end position="593"/>
    </location>
</feature>
<protein>
    <submittedName>
        <fullName evidence="5">Tetratricopeptide repeat domain protein</fullName>
    </submittedName>
</protein>
<dbReference type="PANTHER" id="PTHR44943">
    <property type="entry name" value="CELLULOSE SYNTHASE OPERON PROTEIN C"/>
    <property type="match status" value="1"/>
</dbReference>
<evidence type="ECO:0000256" key="4">
    <source>
        <dbReference type="SAM" id="MobiDB-lite"/>
    </source>
</evidence>
<evidence type="ECO:0000256" key="1">
    <source>
        <dbReference type="ARBA" id="ARBA00022737"/>
    </source>
</evidence>
<dbReference type="Pfam" id="PF00515">
    <property type="entry name" value="TPR_1"/>
    <property type="match status" value="1"/>
</dbReference>
<dbReference type="PROSITE" id="PS50005">
    <property type="entry name" value="TPR"/>
    <property type="match status" value="7"/>
</dbReference>
<name>A0A1Z4GNB5_9CYAN</name>
<dbReference type="Pfam" id="PF13432">
    <property type="entry name" value="TPR_16"/>
    <property type="match status" value="3"/>
</dbReference>
<dbReference type="EMBL" id="AP018174">
    <property type="protein sequence ID" value="BAY19015.1"/>
    <property type="molecule type" value="Genomic_DNA"/>
</dbReference>
<feature type="repeat" description="TPR" evidence="3">
    <location>
        <begin position="346"/>
        <end position="379"/>
    </location>
</feature>
<dbReference type="PROSITE" id="PS50293">
    <property type="entry name" value="TPR_REGION"/>
    <property type="match status" value="2"/>
</dbReference>
<proteinExistence type="predicted"/>
<dbReference type="Gene3D" id="1.25.40.10">
    <property type="entry name" value="Tetratricopeptide repeat domain"/>
    <property type="match status" value="5"/>
</dbReference>
<feature type="repeat" description="TPR" evidence="3">
    <location>
        <begin position="522"/>
        <end position="555"/>
    </location>
</feature>
<feature type="repeat" description="TPR" evidence="3">
    <location>
        <begin position="488"/>
        <end position="521"/>
    </location>
</feature>
<dbReference type="SMART" id="SM00028">
    <property type="entry name" value="TPR"/>
    <property type="match status" value="14"/>
</dbReference>
<feature type="repeat" description="TPR" evidence="3">
    <location>
        <begin position="166"/>
        <end position="199"/>
    </location>
</feature>
<evidence type="ECO:0000256" key="3">
    <source>
        <dbReference type="PROSITE-ProRule" id="PRU00339"/>
    </source>
</evidence>
<dbReference type="SUPFAM" id="SSF48452">
    <property type="entry name" value="TPR-like"/>
    <property type="match status" value="1"/>
</dbReference>
<sequence length="593" mass="64929">MKYFCATAKSRRRQAINNWLRKSAKSSSMIGGLTAIFLLANSLVPTTLFAEEKLEIKDFDYWANFCKLLGEEKKYDEAIAACNQGIAIKPDEPEIWVTRTEILLKQAKYSEALVSADRTLRLQPKYSLALAQRCEALLNLNKYAEAIAACDLALRSDGNWGSTTAVVAWYNRGLGESKLGQLDAAIASFNRALEITPENSLALVGNCQALAKLNRFSEAIAACDSAIKVNQNWGDTTPAIAWYTKGLAQEKNGQLEEAIASFDQAVAMNPKDADIWLEHGRSLAAISKPEQAVVSYQFAIKLSPNYALALASQSASLNKIGKFPEAQAAAEQALQGDSRWGDISPALAWEQRGIALAGLGNYEEGLASIERAIALNPNYAEAWNNRAATQWYLGRYADAIASSDRATEINPKYAQAWFNKGRILKTLDRYSASLAAYNKALENVGKFADKSLLANIWANRSVVLWHLSRNQEALVSVDKAIGINPNLSQGWYNRGIVLFNLARYDEAINAYNQASTLAPMDANILAGKGVALLRLGKLEDAVKTFMATLALDPKNALALANQTIAQQKLDAQKEQQKLKSPVMPDSTTMRQGS</sequence>
<dbReference type="AlphaFoldDB" id="A0A1Z4GNB5"/>
<feature type="repeat" description="TPR" evidence="3">
    <location>
        <begin position="273"/>
        <end position="306"/>
    </location>
</feature>
<accession>A0A1Z4GNB5</accession>
<dbReference type="Pfam" id="PF13181">
    <property type="entry name" value="TPR_8"/>
    <property type="match status" value="1"/>
</dbReference>
<dbReference type="Pfam" id="PF14559">
    <property type="entry name" value="TPR_19"/>
    <property type="match status" value="1"/>
</dbReference>
<gene>
    <name evidence="5" type="ORF">NIES21_48740</name>
</gene>
<dbReference type="InterPro" id="IPR019734">
    <property type="entry name" value="TPR_rpt"/>
</dbReference>
<dbReference type="InterPro" id="IPR011990">
    <property type="entry name" value="TPR-like_helical_dom_sf"/>
</dbReference>
<reference evidence="5 6" key="1">
    <citation type="submission" date="2017-06" db="EMBL/GenBank/DDBJ databases">
        <title>Genome sequencing of cyanobaciteial culture collection at National Institute for Environmental Studies (NIES).</title>
        <authorList>
            <person name="Hirose Y."/>
            <person name="Shimura Y."/>
            <person name="Fujisawa T."/>
            <person name="Nakamura Y."/>
            <person name="Kawachi M."/>
        </authorList>
    </citation>
    <scope>NUCLEOTIDE SEQUENCE [LARGE SCALE GENOMIC DNA]</scope>
    <source>
        <strain evidence="5 6">NIES-21</strain>
    </source>
</reference>